<keyword evidence="2" id="KW-1185">Reference proteome</keyword>
<evidence type="ECO:0000313" key="1">
    <source>
        <dbReference type="EMBL" id="GFY99288.1"/>
    </source>
</evidence>
<accession>A0A7J0FKQ6</accession>
<comment type="caution">
    <text evidence="1">The sequence shown here is derived from an EMBL/GenBank/DDBJ whole genome shotgun (WGS) entry which is preliminary data.</text>
</comment>
<name>A0A7J0FKQ6_9ERIC</name>
<sequence length="189" mass="20388">MRSIMTRSGRVVRPILPGITIGRPLSSPAAPLVFEESDGSEASMEMSLDSEATGLGHFHQNSPNLGQTSIAAAAVPASTSPVAPTPVLSPIHDVSTSSPAPVISSADFGTVRRELTSLLHLDLADLIAHAQRAYLLARQLSRDPALSEGERAILDLVYNHWLASLWRPSCHWRIPSAWPTLTLQGLHWH</sequence>
<gene>
    <name evidence="1" type="ORF">Acr_13g0006890</name>
</gene>
<protein>
    <submittedName>
        <fullName evidence="1">Uncharacterized protein</fullName>
    </submittedName>
</protein>
<dbReference type="Proteomes" id="UP000585474">
    <property type="component" value="Unassembled WGS sequence"/>
</dbReference>
<organism evidence="1 2">
    <name type="scientific">Actinidia rufa</name>
    <dbReference type="NCBI Taxonomy" id="165716"/>
    <lineage>
        <taxon>Eukaryota</taxon>
        <taxon>Viridiplantae</taxon>
        <taxon>Streptophyta</taxon>
        <taxon>Embryophyta</taxon>
        <taxon>Tracheophyta</taxon>
        <taxon>Spermatophyta</taxon>
        <taxon>Magnoliopsida</taxon>
        <taxon>eudicotyledons</taxon>
        <taxon>Gunneridae</taxon>
        <taxon>Pentapetalae</taxon>
        <taxon>asterids</taxon>
        <taxon>Ericales</taxon>
        <taxon>Actinidiaceae</taxon>
        <taxon>Actinidia</taxon>
    </lineage>
</organism>
<reference evidence="1 2" key="1">
    <citation type="submission" date="2019-07" db="EMBL/GenBank/DDBJ databases">
        <title>De Novo Assembly of kiwifruit Actinidia rufa.</title>
        <authorList>
            <person name="Sugita-Konishi S."/>
            <person name="Sato K."/>
            <person name="Mori E."/>
            <person name="Abe Y."/>
            <person name="Kisaki G."/>
            <person name="Hamano K."/>
            <person name="Suezawa K."/>
            <person name="Otani M."/>
            <person name="Fukuda T."/>
            <person name="Manabe T."/>
            <person name="Gomi K."/>
            <person name="Tabuchi M."/>
            <person name="Akimitsu K."/>
            <person name="Kataoka I."/>
        </authorList>
    </citation>
    <scope>NUCLEOTIDE SEQUENCE [LARGE SCALE GENOMIC DNA]</scope>
    <source>
        <strain evidence="2">cv. Fuchu</strain>
    </source>
</reference>
<evidence type="ECO:0000313" key="2">
    <source>
        <dbReference type="Proteomes" id="UP000585474"/>
    </source>
</evidence>
<dbReference type="EMBL" id="BJWL01000013">
    <property type="protein sequence ID" value="GFY99288.1"/>
    <property type="molecule type" value="Genomic_DNA"/>
</dbReference>
<dbReference type="AlphaFoldDB" id="A0A7J0FKQ6"/>
<proteinExistence type="predicted"/>